<dbReference type="AlphaFoldDB" id="A0A2V1P3N1"/>
<keyword evidence="3" id="KW-1185">Reference proteome</keyword>
<protein>
    <submittedName>
        <fullName evidence="2">Flagellar biosynthesis protein FlgN</fullName>
    </submittedName>
</protein>
<evidence type="ECO:0000313" key="3">
    <source>
        <dbReference type="Proteomes" id="UP000245293"/>
    </source>
</evidence>
<dbReference type="SUPFAM" id="SSF140566">
    <property type="entry name" value="FlgN-like"/>
    <property type="match status" value="1"/>
</dbReference>
<sequence>MPDVIDRLTRILEAERQALRQGDLAALAGLTPGKEALADDVSDGAMLTRPQLERIQMLLERNRQLLAAAQEGVRDVQSRLKEQRQLRQGITTYDKSGQEARIATSRPDTERRF</sequence>
<keyword evidence="2" id="KW-0966">Cell projection</keyword>
<accession>A0A2V1P3N1</accession>
<feature type="region of interest" description="Disordered" evidence="1">
    <location>
        <begin position="87"/>
        <end position="113"/>
    </location>
</feature>
<proteinExistence type="predicted"/>
<dbReference type="RefSeq" id="WP_109388633.1">
    <property type="nucleotide sequence ID" value="NZ_QETF01000007.1"/>
</dbReference>
<keyword evidence="2" id="KW-0969">Cilium</keyword>
<dbReference type="GO" id="GO:0044780">
    <property type="term" value="P:bacterial-type flagellum assembly"/>
    <property type="evidence" value="ECO:0007669"/>
    <property type="project" value="InterPro"/>
</dbReference>
<name>A0A2V1P3N1_9RHOB</name>
<keyword evidence="2" id="KW-0282">Flagellum</keyword>
<comment type="caution">
    <text evidence="2">The sequence shown here is derived from an EMBL/GenBank/DDBJ whole genome shotgun (WGS) entry which is preliminary data.</text>
</comment>
<reference evidence="3" key="1">
    <citation type="submission" date="2018-05" db="EMBL/GenBank/DDBJ databases">
        <authorList>
            <person name="Du Z."/>
            <person name="Wang X."/>
        </authorList>
    </citation>
    <scope>NUCLEOTIDE SEQUENCE [LARGE SCALE GENOMIC DNA]</scope>
    <source>
        <strain evidence="3">WDS4C29</strain>
    </source>
</reference>
<dbReference type="Proteomes" id="UP000245293">
    <property type="component" value="Unassembled WGS sequence"/>
</dbReference>
<dbReference type="InterPro" id="IPR036679">
    <property type="entry name" value="FlgN-like_sf"/>
</dbReference>
<dbReference type="OrthoDB" id="7862860at2"/>
<evidence type="ECO:0000313" key="2">
    <source>
        <dbReference type="EMBL" id="PWG17113.1"/>
    </source>
</evidence>
<gene>
    <name evidence="2" type="ORF">DFK10_08715</name>
</gene>
<evidence type="ECO:0000256" key="1">
    <source>
        <dbReference type="SAM" id="MobiDB-lite"/>
    </source>
</evidence>
<organism evidence="2 3">
    <name type="scientific">Salibaculum griseiflavum</name>
    <dbReference type="NCBI Taxonomy" id="1914409"/>
    <lineage>
        <taxon>Bacteria</taxon>
        <taxon>Pseudomonadati</taxon>
        <taxon>Pseudomonadota</taxon>
        <taxon>Alphaproteobacteria</taxon>
        <taxon>Rhodobacterales</taxon>
        <taxon>Roseobacteraceae</taxon>
        <taxon>Salibaculum</taxon>
    </lineage>
</organism>
<dbReference type="EMBL" id="QETF01000007">
    <property type="protein sequence ID" value="PWG17113.1"/>
    <property type="molecule type" value="Genomic_DNA"/>
</dbReference>